<keyword evidence="4" id="KW-0676">Redox-active center</keyword>
<dbReference type="Gene3D" id="3.40.30.10">
    <property type="entry name" value="Glutaredoxin"/>
    <property type="match status" value="1"/>
</dbReference>
<dbReference type="CDD" id="cd02956">
    <property type="entry name" value="ybbN"/>
    <property type="match status" value="1"/>
</dbReference>
<proteinExistence type="predicted"/>
<evidence type="ECO:0000256" key="3">
    <source>
        <dbReference type="ARBA" id="ARBA00023157"/>
    </source>
</evidence>
<dbReference type="PROSITE" id="PS51352">
    <property type="entry name" value="THIOREDOXIN_2"/>
    <property type="match status" value="1"/>
</dbReference>
<evidence type="ECO:0000256" key="2">
    <source>
        <dbReference type="ARBA" id="ARBA00022982"/>
    </source>
</evidence>
<accession>A0ABV8RCJ1</accession>
<keyword evidence="2" id="KW-0249">Electron transport</keyword>
<dbReference type="InterPro" id="IPR013766">
    <property type="entry name" value="Thioredoxin_domain"/>
</dbReference>
<dbReference type="EMBL" id="JBHSDH010000010">
    <property type="protein sequence ID" value="MFC4291084.1"/>
    <property type="molecule type" value="Genomic_DNA"/>
</dbReference>
<dbReference type="SUPFAM" id="SSF52833">
    <property type="entry name" value="Thioredoxin-like"/>
    <property type="match status" value="1"/>
</dbReference>
<dbReference type="PANTHER" id="PTHR45663:SF11">
    <property type="entry name" value="GEO12009P1"/>
    <property type="match status" value="1"/>
</dbReference>
<evidence type="ECO:0000313" key="6">
    <source>
        <dbReference type="EMBL" id="MFC4291084.1"/>
    </source>
</evidence>
<dbReference type="PANTHER" id="PTHR45663">
    <property type="entry name" value="GEO12009P1"/>
    <property type="match status" value="1"/>
</dbReference>
<organism evidence="6 7">
    <name type="scientific">Sphingorhabdus arenilitoris</name>
    <dbReference type="NCBI Taxonomy" id="1490041"/>
    <lineage>
        <taxon>Bacteria</taxon>
        <taxon>Pseudomonadati</taxon>
        <taxon>Pseudomonadota</taxon>
        <taxon>Alphaproteobacteria</taxon>
        <taxon>Sphingomonadales</taxon>
        <taxon>Sphingomonadaceae</taxon>
        <taxon>Sphingorhabdus</taxon>
    </lineage>
</organism>
<dbReference type="Pfam" id="PF00085">
    <property type="entry name" value="Thioredoxin"/>
    <property type="match status" value="1"/>
</dbReference>
<sequence>MGLTTEEQKAVDAFRKDIVEPSMDKLVIVDFWADWCGPCKELTPILEKVAADYADKGVLLAKVDVDENKFIASQFQIRSIPTVYAMFQGQPVADLSPARTEPQITEMLDRLLEQFPVQGAPLDPMADVEPLIAAGEELLSADGGAEKAYALFTDAIAVVPEHPGALSGLIRALVLLDRLEEAAAIYDHLSDEVKREPALERARAAVTIAAEAVDPSELAAMQHAVDTNPDDHQARFDLANAHMAAGNRDAAADGLLHIIASDREWNGGAARARLLEIFEMIGLSDPWVSATRRKLSAILFG</sequence>
<dbReference type="InterPro" id="IPR011990">
    <property type="entry name" value="TPR-like_helical_dom_sf"/>
</dbReference>
<comment type="caution">
    <text evidence="6">The sequence shown here is derived from an EMBL/GenBank/DDBJ whole genome shotgun (WGS) entry which is preliminary data.</text>
</comment>
<keyword evidence="1" id="KW-0813">Transport</keyword>
<evidence type="ECO:0000256" key="4">
    <source>
        <dbReference type="ARBA" id="ARBA00023284"/>
    </source>
</evidence>
<dbReference type="Pfam" id="PF14559">
    <property type="entry name" value="TPR_19"/>
    <property type="match status" value="1"/>
</dbReference>
<keyword evidence="7" id="KW-1185">Reference proteome</keyword>
<evidence type="ECO:0000313" key="7">
    <source>
        <dbReference type="Proteomes" id="UP001595887"/>
    </source>
</evidence>
<dbReference type="InterPro" id="IPR017937">
    <property type="entry name" value="Thioredoxin_CS"/>
</dbReference>
<gene>
    <name evidence="6" type="ORF">ACFOWX_01510</name>
</gene>
<dbReference type="SUPFAM" id="SSF48452">
    <property type="entry name" value="TPR-like"/>
    <property type="match status" value="1"/>
</dbReference>
<evidence type="ECO:0000259" key="5">
    <source>
        <dbReference type="PROSITE" id="PS51352"/>
    </source>
</evidence>
<name>A0ABV8RCJ1_9SPHN</name>
<reference evidence="7" key="1">
    <citation type="journal article" date="2019" name="Int. J. Syst. Evol. Microbiol.">
        <title>The Global Catalogue of Microorganisms (GCM) 10K type strain sequencing project: providing services to taxonomists for standard genome sequencing and annotation.</title>
        <authorList>
            <consortium name="The Broad Institute Genomics Platform"/>
            <consortium name="The Broad Institute Genome Sequencing Center for Infectious Disease"/>
            <person name="Wu L."/>
            <person name="Ma J."/>
        </authorList>
    </citation>
    <scope>NUCLEOTIDE SEQUENCE [LARGE SCALE GENOMIC DNA]</scope>
    <source>
        <strain evidence="7">CECT 8531</strain>
    </source>
</reference>
<dbReference type="RefSeq" id="WP_381421051.1">
    <property type="nucleotide sequence ID" value="NZ_JBHSDH010000010.1"/>
</dbReference>
<evidence type="ECO:0000256" key="1">
    <source>
        <dbReference type="ARBA" id="ARBA00022448"/>
    </source>
</evidence>
<dbReference type="Pfam" id="PF14561">
    <property type="entry name" value="TPR_20"/>
    <property type="match status" value="1"/>
</dbReference>
<dbReference type="Gene3D" id="1.25.40.10">
    <property type="entry name" value="Tetratricopeptide repeat domain"/>
    <property type="match status" value="2"/>
</dbReference>
<dbReference type="Proteomes" id="UP001595887">
    <property type="component" value="Unassembled WGS sequence"/>
</dbReference>
<protein>
    <submittedName>
        <fullName evidence="6">Tetratricopeptide repeat protein</fullName>
    </submittedName>
</protein>
<feature type="domain" description="Thioredoxin" evidence="5">
    <location>
        <begin position="1"/>
        <end position="113"/>
    </location>
</feature>
<keyword evidence="3" id="KW-1015">Disulfide bond</keyword>
<dbReference type="InterPro" id="IPR036249">
    <property type="entry name" value="Thioredoxin-like_sf"/>
</dbReference>
<dbReference type="PROSITE" id="PS00194">
    <property type="entry name" value="THIOREDOXIN_1"/>
    <property type="match status" value="1"/>
</dbReference>